<dbReference type="Proteomes" id="UP000821865">
    <property type="component" value="Chromosome 5"/>
</dbReference>
<gene>
    <name evidence="1" type="ORF">HPB49_013937</name>
</gene>
<dbReference type="EMBL" id="CM023474">
    <property type="protein sequence ID" value="KAH7949689.1"/>
    <property type="molecule type" value="Genomic_DNA"/>
</dbReference>
<organism evidence="1 2">
    <name type="scientific">Dermacentor silvarum</name>
    <name type="common">Tick</name>
    <dbReference type="NCBI Taxonomy" id="543639"/>
    <lineage>
        <taxon>Eukaryota</taxon>
        <taxon>Metazoa</taxon>
        <taxon>Ecdysozoa</taxon>
        <taxon>Arthropoda</taxon>
        <taxon>Chelicerata</taxon>
        <taxon>Arachnida</taxon>
        <taxon>Acari</taxon>
        <taxon>Parasitiformes</taxon>
        <taxon>Ixodida</taxon>
        <taxon>Ixodoidea</taxon>
        <taxon>Ixodidae</taxon>
        <taxon>Rhipicephalinae</taxon>
        <taxon>Dermacentor</taxon>
    </lineage>
</organism>
<accession>A0ACB8CRB6</accession>
<sequence>MPLPKLPEEHLKVVMHPQGAINMRDCGSAAVLQAVCAAIDADAEDVLKNDQIRVHRINNTVIISTPSFARARAHKAIRSLMFGGQHHRMLNYVPAPDNSTRGVYTTHGLAKWTPRYTRICKNAIRG</sequence>
<protein>
    <submittedName>
        <fullName evidence="1">Uncharacterized protein</fullName>
    </submittedName>
</protein>
<comment type="caution">
    <text evidence="1">The sequence shown here is derived from an EMBL/GenBank/DDBJ whole genome shotgun (WGS) entry which is preliminary data.</text>
</comment>
<evidence type="ECO:0000313" key="2">
    <source>
        <dbReference type="Proteomes" id="UP000821865"/>
    </source>
</evidence>
<reference evidence="1" key="1">
    <citation type="submission" date="2020-05" db="EMBL/GenBank/DDBJ databases">
        <title>Large-scale comparative analyses of tick genomes elucidate their genetic diversity and vector capacities.</title>
        <authorList>
            <person name="Jia N."/>
            <person name="Wang J."/>
            <person name="Shi W."/>
            <person name="Du L."/>
            <person name="Sun Y."/>
            <person name="Zhan W."/>
            <person name="Jiang J."/>
            <person name="Wang Q."/>
            <person name="Zhang B."/>
            <person name="Ji P."/>
            <person name="Sakyi L.B."/>
            <person name="Cui X."/>
            <person name="Yuan T."/>
            <person name="Jiang B."/>
            <person name="Yang W."/>
            <person name="Lam T.T.-Y."/>
            <person name="Chang Q."/>
            <person name="Ding S."/>
            <person name="Wang X."/>
            <person name="Zhu J."/>
            <person name="Ruan X."/>
            <person name="Zhao L."/>
            <person name="Wei J."/>
            <person name="Que T."/>
            <person name="Du C."/>
            <person name="Cheng J."/>
            <person name="Dai P."/>
            <person name="Han X."/>
            <person name="Huang E."/>
            <person name="Gao Y."/>
            <person name="Liu J."/>
            <person name="Shao H."/>
            <person name="Ye R."/>
            <person name="Li L."/>
            <person name="Wei W."/>
            <person name="Wang X."/>
            <person name="Wang C."/>
            <person name="Yang T."/>
            <person name="Huo Q."/>
            <person name="Li W."/>
            <person name="Guo W."/>
            <person name="Chen H."/>
            <person name="Zhou L."/>
            <person name="Ni X."/>
            <person name="Tian J."/>
            <person name="Zhou Y."/>
            <person name="Sheng Y."/>
            <person name="Liu T."/>
            <person name="Pan Y."/>
            <person name="Xia L."/>
            <person name="Li J."/>
            <person name="Zhao F."/>
            <person name="Cao W."/>
        </authorList>
    </citation>
    <scope>NUCLEOTIDE SEQUENCE</scope>
    <source>
        <strain evidence="1">Dsil-2018</strain>
    </source>
</reference>
<keyword evidence="2" id="KW-1185">Reference proteome</keyword>
<evidence type="ECO:0000313" key="1">
    <source>
        <dbReference type="EMBL" id="KAH7949689.1"/>
    </source>
</evidence>
<proteinExistence type="predicted"/>
<name>A0ACB8CRB6_DERSI</name>